<feature type="compositionally biased region" description="Basic residues" evidence="2">
    <location>
        <begin position="2869"/>
        <end position="2880"/>
    </location>
</feature>
<feature type="compositionally biased region" description="Low complexity" evidence="2">
    <location>
        <begin position="559"/>
        <end position="576"/>
    </location>
</feature>
<accession>A0A812JP52</accession>
<dbReference type="OrthoDB" id="125159at2759"/>
<evidence type="ECO:0000256" key="2">
    <source>
        <dbReference type="SAM" id="MobiDB-lite"/>
    </source>
</evidence>
<sequence length="3941" mass="429865">MDTADRVLPELQREVAQVEPLRHQIAVFQGDLSAYHLEVEALRAEVRALRDQIVPLQEAHIRASARLQPRLVHPAPAIETLTERVLHNQSCFQFLVVALQRTFPHVQWQSLHEVLRKARLEPGVKQSLDREAVVRRWLCVLLHDTSASSLGQMLAGSACDGAELVSETFEGKATSTLLKRVRCIGKYVHWASDNGCDAFPFSIEKIRSYLKDAISGNKKSAIRDFASSLNFCRFVLGFQVSDDVTSHPWFKGTMRFANIRLRDAHRSRTLTVKEVKHLEEALIGGRLDRFDRYALGVMLFQLYARARVSDLRNLFKVYLDITGAEGYIEAHTYEHKSRRITSGPSAVLILVAPIQGLASQPWGLAFVQAAKDVGFDFEKGFRGPLLPRFASDYTWSGDAVDAAETTRWLNGILKALMGEVLDGLTSHGLKATTLSWVTKANYGAGPLRDLCACLKSIRVGVFLPDLTRSGMIREHAESHDEFPRSFASRPPFQPSFAPSFSVAGPANDTAPDEAALSEGGASALSLDRAPGFQEGEIEVAREAEEDAVFGGVSPDRVCESGSLESSSDSESSGSSDEPVDYDGFLRGFEVQVGLPDDALQRLLDQGVDTLAKLAFAPGHPGESPSDEKLKALVAPVAAAGGAGGADPSLGTVAAVRRLVFEAQTLVVNETKCLVENKEEQPKELPPAERRDRLQKQAARLAGVDLSGVNECSHASYDLCLKLISDNCVSYLQPSKFTCRQAELRMDKPRKELDVAAPGSSSSVLLIKDRAAEQRCDVTHALDLFQALHRRALAMDLVGLSTYARVQEWNSFLMNHLQQPVLAGYRSPTVQQLLHADRAAWVRLSELTPAGVRRKATGELPLDSLWADLQKDPRVVFHLLPLPDSSGKHPAPAPPGVPAAVPAGLLPVEVLPARPDVPLSESAAHPGGSKQLTVFHAIEVFAGSARLTVALRAVGLQDSCGVDHRIPRHCPCPMVKLDLTRDFDVQLLHDMIDNPFCLYVHFAPPCGTSSRARLIQETDHDPEPCRDDTFPDGLPDLPDRLAQRVAAANRLYGVTAAALKRAVLAGKLVSCENPLNSFMWQTTAWRQGTSGLSLREAVFDHCCYGGNRPKHTLWVHNVPAFDQLNLTCPGESASHKHLPWGRVSKFRYATSEETAYPLGLCKAVAALLLEELCQRGFQLPARSLSDEVRQQHSAAQVSLGYQPRGKKVAPMVAEFRDVVVVTSDHDFLPASAKLPAAVPVPPSASCDPPLPELPMGSRILRCVALGGGETPRSAQPNGRNPGNPNCPVEQFASVCLQQKTILADDVIQLFQLLKSDRLARGAGLDDEFSWSTGAYAQDPNVPDLMGCELKFESNRFRTWVGVPWTCDEFIKQALEAKHPRLMSSGVPPELQQTIDFLASEGMHAVGASRTEALRQWLGRAAELDEQERVYKETLPKHCAKTLGKKRLLLFGEMIEAAGHNDPSLVADMSKGFALGGPIPYCPEFRAKRTAATMAVDDLRGSAQRMRKGILNSTKSSGDDVVDAETYRVTLDEVERGWLDGPLKESDLGASSLLTRRFGVVQNNKTRPIDNYLESGLNATSSSYDTITVHTADCIASGLARRLRADAKCRLQQLLLKSWDLHKAYKNLPLSLEALEDSFLCVYDPKGKCPRIFRQKVLPFGSRHSVHAFCRVSLGIWKVLVVLFLCHINVYFDDFVGVELAPLARLFDVGVCLVFRLLGWDVAEDKESVFDSCAKVLGLKFDLSESRLGRITLCNTESRRDEIFEALSDILSSGYLTQKDGERIRGRLQFAENQIAGKVAGTAYKQLSRFVLRGGGHLDECTRVALLRLRDRVNFSPPRVICANILTTMHLYVDASCEGDNVGLGGVLVNEVGSKMGFFSDRASEHVRRRMNPESGNPIFEYECLAILVGLRLWAPLIRSTNLVVFTDNEGALACMVAGISSNKYGEAIAQHVHVLCDELGLNIWFERVNTCSNVADAPSRGSKDPELGKEFTIDLDTLVDHAFEVFPLGVVQAETPGGLSGWTPARLRAIRASAGIGRLCLSVLHFDQSSSGLAASILTCLSAEWLLLVEAQLAAIPDNMPKFPWETGSFKAIFGEGMAGVLSPPVLRQPSLVPIPGVASPPPEPAPVQSASGKRKHAHLFHECSAKASRDENADSDEHLWNIALSKWVTVFILCEHQGSTGAMLQDSFWSEDGTAREDIIRDVLGLKAINFAHHVVDIPFSAEILSDRNCKKAAKRAMPLASAILRSALEVDASSGVSSHSLKVTTLNWCGKRGLPEFDCLMLGHHVTGSKSRAVYSRELLSAPLRSYVAMLKEIKAGVFKPDASRSGWLSDCAAFAPSHADFRFDNRKRRGILASEPAVSPSDMLGPDAGACAPRSPQEFPESPLLAQDAPGEFMEGGVRDHADDDVDETSPPSWGGALPDNTALPGVESERDAGDASSDESDSSSSSDSNASSGQSIAEEGILRNAGAAQSFDVPGPLWQHRGSKMLHKAVQGSEMTKCSRRTGGNAYLYLPEGSVSKWTRCSTCFRGELITSKGGMVAALDALSAPRASTCILPQDSNMAATSVLASTPALEKQCEKVGLSDEWTKAMIAAQVDTLSKVSYAVSLPGTPATDTNIEDFAGKLRPGVALSLGDNAALKRLVFEAQTLCIAELRSSVQVGEDAPRKLPAAERALRIEQQAARLKGLPLAKGAWQCAHSLYDRFAHMRETEELRFVPPDECITRDQELAGSKAPKSVQLDASKSGLIVKDEEITNTMNITSDHELYLSFMRRALAMDLVGLASFDVMQKWIERLFDVMNQDPPPNFSRVSRAQVLRADRQVFVELARRANGGLKALTDGSLPLDAKFRNLPGNTEIMYFLLPTPEKGKGKGKGKGDKRKHSGDGDEGGDKKKAKTTRDPVPKATLWLSLFLHRPQMMSIFLVLPLTVLRCLLILVCKARLATRHPEAFRHLAIPCQHVHVSTATTTNRVPPEAVAAFYDAVGTAILGFLRFPPLAPGPTPLHLAQVAAGLQPRRSHLCLVPEFKCIANVRLPELPPLQDGKLKHELVVGDVCVPAGSKHLLPGSQRGKDGQGASAAVGGAYAMGGCVGVRKNASMFPVFTRALVRFLRHQIPDARFSCVAIFCDMLQGMHKDMCNQEGTLNYGVALSDFSEGFVWAHDPAGKVHKHTPSGKLPGVLHDIAKAPVRFDARKFHCVMPWHGQRVVVIGYTPQRGCALSAKEVRYLLSLGFPLPWVDTPSPTAPPVHDAPVEQRLENVADSGPVHSKLPCASAAACDTHLYTFGVYHSEAEFVRKAVQVGHPRSLYGSLPQAMEECIDALLVMPEASVVTKRAAWLAHWTARAKAIQENPDPDWHIQDPAMRAILGRKRLQLLDEILLSEGYGDCTLARDMHHGFDLVGVAPPSGVLPGKVTPASLEPEALSANACRANDALRASLRSCGDLELDEKLWEKTLLEVEQGWLQGPLEWSDLGPGEIASPRFPLLQNGKVRPIDDYSRSGVNSCVTTLEQPTVDTADVAAAMFSKLSNGLLRKGRSGALLGRSYDLTSAYRQLCVSRESSRFAIVAVFCPKDGKSYLFRQPCLPFGSRASVNGFIRCSRCIQWIALRCLLVPLTSYYDDFISASTCTLAANTDTTMAMLFRLLGWQYDEVGPKADVFSDRVEALGVAFDLSETCSGVVIVDNTLRRKDALDSLVSEALARGTLNHSQSLEMRGKLAFADAQVLGHSGKFALKLLSAHTHAIPFKTRIADDLSRALKYLRQRIVEGSPRRVLPTAKDTWFLFTDACFHDAGDGGLGGVLVSSLGSVKSWYCLPLSADDIQPLISHTARTGIGELETMATLLGIQLWRGHLRSTNVVAFNDNEGAKFALVKGYSKSMSVTRICHVCATVCETDMIMPWFCRVPSASNIADPPSRSMSCDALPETFKLPCDQVRRAYLSLRGRVCSMLS</sequence>
<dbReference type="EMBL" id="CAJNDS010000485">
    <property type="protein sequence ID" value="CAE7211140.1"/>
    <property type="molecule type" value="Genomic_DNA"/>
</dbReference>
<dbReference type="InterPro" id="IPR044730">
    <property type="entry name" value="RNase_H-like_dom_plant"/>
</dbReference>
<dbReference type="Proteomes" id="UP000604046">
    <property type="component" value="Unassembled WGS sequence"/>
</dbReference>
<feature type="region of interest" description="Disordered" evidence="2">
    <location>
        <begin position="2863"/>
        <end position="2897"/>
    </location>
</feature>
<dbReference type="InterPro" id="IPR043502">
    <property type="entry name" value="DNA/RNA_pol_sf"/>
</dbReference>
<keyword evidence="1" id="KW-0175">Coiled coil</keyword>
<dbReference type="PANTHER" id="PTHR33050">
    <property type="entry name" value="REVERSE TRANSCRIPTASE DOMAIN-CONTAINING PROTEIN"/>
    <property type="match status" value="1"/>
</dbReference>
<keyword evidence="4" id="KW-1185">Reference proteome</keyword>
<dbReference type="PANTHER" id="PTHR33050:SF7">
    <property type="entry name" value="RIBONUCLEASE H"/>
    <property type="match status" value="1"/>
</dbReference>
<comment type="caution">
    <text evidence="3">The sequence shown here is derived from an EMBL/GenBank/DDBJ whole genome shotgun (WGS) entry which is preliminary data.</text>
</comment>
<feature type="region of interest" description="Disordered" evidence="2">
    <location>
        <begin position="545"/>
        <end position="580"/>
    </location>
</feature>
<organism evidence="3 4">
    <name type="scientific">Symbiodinium natans</name>
    <dbReference type="NCBI Taxonomy" id="878477"/>
    <lineage>
        <taxon>Eukaryota</taxon>
        <taxon>Sar</taxon>
        <taxon>Alveolata</taxon>
        <taxon>Dinophyceae</taxon>
        <taxon>Suessiales</taxon>
        <taxon>Symbiodiniaceae</taxon>
        <taxon>Symbiodinium</taxon>
    </lineage>
</organism>
<proteinExistence type="predicted"/>
<dbReference type="SUPFAM" id="SSF56672">
    <property type="entry name" value="DNA/RNA polymerases"/>
    <property type="match status" value="1"/>
</dbReference>
<feature type="coiled-coil region" evidence="1">
    <location>
        <begin position="32"/>
        <end position="59"/>
    </location>
</feature>
<name>A0A812JP52_9DINO</name>
<protein>
    <submittedName>
        <fullName evidence="3">Uncharacterized protein</fullName>
    </submittedName>
</protein>
<dbReference type="CDD" id="cd06222">
    <property type="entry name" value="RNase_H_like"/>
    <property type="match status" value="1"/>
</dbReference>
<evidence type="ECO:0000313" key="3">
    <source>
        <dbReference type="EMBL" id="CAE7211140.1"/>
    </source>
</evidence>
<feature type="compositionally biased region" description="Basic and acidic residues" evidence="2">
    <location>
        <begin position="2881"/>
        <end position="2897"/>
    </location>
</feature>
<feature type="compositionally biased region" description="Low complexity" evidence="2">
    <location>
        <begin position="2445"/>
        <end position="2455"/>
    </location>
</feature>
<evidence type="ECO:0000256" key="1">
    <source>
        <dbReference type="SAM" id="Coils"/>
    </source>
</evidence>
<evidence type="ECO:0000313" key="4">
    <source>
        <dbReference type="Proteomes" id="UP000604046"/>
    </source>
</evidence>
<feature type="region of interest" description="Disordered" evidence="2">
    <location>
        <begin position="497"/>
        <end position="521"/>
    </location>
</feature>
<gene>
    <name evidence="3" type="ORF">SNAT2548_LOCUS7077</name>
</gene>
<reference evidence="3" key="1">
    <citation type="submission" date="2021-02" db="EMBL/GenBank/DDBJ databases">
        <authorList>
            <person name="Dougan E. K."/>
            <person name="Rhodes N."/>
            <person name="Thang M."/>
            <person name="Chan C."/>
        </authorList>
    </citation>
    <scope>NUCLEOTIDE SEQUENCE</scope>
</reference>
<feature type="region of interest" description="Disordered" evidence="2">
    <location>
        <begin position="2356"/>
        <end position="2459"/>
    </location>
</feature>
<dbReference type="InterPro" id="IPR052055">
    <property type="entry name" value="Hepadnavirus_pol/RT"/>
</dbReference>